<comment type="caution">
    <text evidence="1">The sequence shown here is derived from an EMBL/GenBank/DDBJ whole genome shotgun (WGS) entry which is preliminary data.</text>
</comment>
<protein>
    <submittedName>
        <fullName evidence="1">Uncharacterized protein</fullName>
    </submittedName>
</protein>
<keyword evidence="2" id="KW-1185">Reference proteome</keyword>
<gene>
    <name evidence="1" type="ORF">E0489_00255</name>
</gene>
<evidence type="ECO:0000313" key="2">
    <source>
        <dbReference type="Proteomes" id="UP000297244"/>
    </source>
</evidence>
<name>A0ABY2K9A3_9DEIN</name>
<organism evidence="1 2">
    <name type="scientific">Thermus tengchongensis</name>
    <dbReference type="NCBI Taxonomy" id="1214928"/>
    <lineage>
        <taxon>Bacteria</taxon>
        <taxon>Thermotogati</taxon>
        <taxon>Deinococcota</taxon>
        <taxon>Deinococci</taxon>
        <taxon>Thermales</taxon>
        <taxon>Thermaceae</taxon>
        <taxon>Thermus</taxon>
    </lineage>
</organism>
<proteinExistence type="predicted"/>
<reference evidence="1 2" key="1">
    <citation type="submission" date="2019-03" db="EMBL/GenBank/DDBJ databases">
        <title>Thermus tengchongensis species for the arsenic transformation mechanism.</title>
        <authorList>
            <person name="Yuan G.C."/>
        </authorList>
    </citation>
    <scope>NUCLEOTIDE SEQUENCE [LARGE SCALE GENOMIC DNA]</scope>
    <source>
        <strain evidence="1 2">15Y</strain>
    </source>
</reference>
<dbReference type="Proteomes" id="UP000297244">
    <property type="component" value="Unassembled WGS sequence"/>
</dbReference>
<dbReference type="EMBL" id="SKBL01000001">
    <property type="protein sequence ID" value="TFU17990.1"/>
    <property type="molecule type" value="Genomic_DNA"/>
</dbReference>
<evidence type="ECO:0000313" key="1">
    <source>
        <dbReference type="EMBL" id="TFU17990.1"/>
    </source>
</evidence>
<sequence length="88" mass="10313">MKPLKHQGASYQKGSGNTLWVFRLTLLLERLRPRVYLKPPPALVQALKRVHQPLRLDLPYYAAHSGQEYVLIPWDTYMEEGEEILRNL</sequence>
<dbReference type="RefSeq" id="WP_135342714.1">
    <property type="nucleotide sequence ID" value="NZ_JAKEDU010000001.1"/>
</dbReference>
<accession>A0ABY2K9A3</accession>